<protein>
    <submittedName>
        <fullName evidence="1">Uncharacterized protein</fullName>
    </submittedName>
</protein>
<evidence type="ECO:0000313" key="2">
    <source>
        <dbReference type="Proteomes" id="UP001283361"/>
    </source>
</evidence>
<gene>
    <name evidence="1" type="ORF">RRG08_051208</name>
</gene>
<reference evidence="1" key="1">
    <citation type="journal article" date="2023" name="G3 (Bethesda)">
        <title>A reference genome for the long-term kleptoplast-retaining sea slug Elysia crispata morphotype clarki.</title>
        <authorList>
            <person name="Eastman K.E."/>
            <person name="Pendleton A.L."/>
            <person name="Shaikh M.A."/>
            <person name="Suttiyut T."/>
            <person name="Ogas R."/>
            <person name="Tomko P."/>
            <person name="Gavelis G."/>
            <person name="Widhalm J.R."/>
            <person name="Wisecaver J.H."/>
        </authorList>
    </citation>
    <scope>NUCLEOTIDE SEQUENCE</scope>
    <source>
        <strain evidence="1">ECLA1</strain>
    </source>
</reference>
<comment type="caution">
    <text evidence="1">The sequence shown here is derived from an EMBL/GenBank/DDBJ whole genome shotgun (WGS) entry which is preliminary data.</text>
</comment>
<evidence type="ECO:0000313" key="1">
    <source>
        <dbReference type="EMBL" id="KAK3763687.1"/>
    </source>
</evidence>
<organism evidence="1 2">
    <name type="scientific">Elysia crispata</name>
    <name type="common">lettuce slug</name>
    <dbReference type="NCBI Taxonomy" id="231223"/>
    <lineage>
        <taxon>Eukaryota</taxon>
        <taxon>Metazoa</taxon>
        <taxon>Spiralia</taxon>
        <taxon>Lophotrochozoa</taxon>
        <taxon>Mollusca</taxon>
        <taxon>Gastropoda</taxon>
        <taxon>Heterobranchia</taxon>
        <taxon>Euthyneura</taxon>
        <taxon>Panpulmonata</taxon>
        <taxon>Sacoglossa</taxon>
        <taxon>Placobranchoidea</taxon>
        <taxon>Plakobranchidae</taxon>
        <taxon>Elysia</taxon>
    </lineage>
</organism>
<dbReference type="Proteomes" id="UP001283361">
    <property type="component" value="Unassembled WGS sequence"/>
</dbReference>
<keyword evidence="2" id="KW-1185">Reference proteome</keyword>
<sequence length="80" mass="8947">MFVLMKGLVCHHVSTHEGNVLFVTMVVLMREESCLSPSPKDVLVGAKEKKCEDVKPEVETLHATANYPHLNSPTWIFPTV</sequence>
<dbReference type="AlphaFoldDB" id="A0AAE0Z6H6"/>
<accession>A0AAE0Z6H6</accession>
<name>A0AAE0Z6H6_9GAST</name>
<proteinExistence type="predicted"/>
<dbReference type="EMBL" id="JAWDGP010004525">
    <property type="protein sequence ID" value="KAK3763687.1"/>
    <property type="molecule type" value="Genomic_DNA"/>
</dbReference>